<name>A0A814EHL4_9BILA</name>
<gene>
    <name evidence="1" type="ORF">OXX778_LOCUS14842</name>
</gene>
<dbReference type="OrthoDB" id="6048664at2759"/>
<organism evidence="1 2">
    <name type="scientific">Brachionus calyciflorus</name>
    <dbReference type="NCBI Taxonomy" id="104777"/>
    <lineage>
        <taxon>Eukaryota</taxon>
        <taxon>Metazoa</taxon>
        <taxon>Spiralia</taxon>
        <taxon>Gnathifera</taxon>
        <taxon>Rotifera</taxon>
        <taxon>Eurotatoria</taxon>
        <taxon>Monogononta</taxon>
        <taxon>Pseudotrocha</taxon>
        <taxon>Ploima</taxon>
        <taxon>Brachionidae</taxon>
        <taxon>Brachionus</taxon>
    </lineage>
</organism>
<protein>
    <submittedName>
        <fullName evidence="1">Uncharacterized protein</fullName>
    </submittedName>
</protein>
<comment type="caution">
    <text evidence="1">The sequence shown here is derived from an EMBL/GenBank/DDBJ whole genome shotgun (WGS) entry which is preliminary data.</text>
</comment>
<dbReference type="Proteomes" id="UP000663879">
    <property type="component" value="Unassembled WGS sequence"/>
</dbReference>
<reference evidence="1" key="1">
    <citation type="submission" date="2021-02" db="EMBL/GenBank/DDBJ databases">
        <authorList>
            <person name="Nowell W R."/>
        </authorList>
    </citation>
    <scope>NUCLEOTIDE SEQUENCE</scope>
    <source>
        <strain evidence="1">Ploen Becks lab</strain>
    </source>
</reference>
<proteinExistence type="predicted"/>
<evidence type="ECO:0000313" key="2">
    <source>
        <dbReference type="Proteomes" id="UP000663879"/>
    </source>
</evidence>
<dbReference type="AlphaFoldDB" id="A0A814EHL4"/>
<sequence length="110" mass="12935">MSILLTMRKEDEIRRAKNVVVFGLPISVKELSKKRQHEDIANVEELFESLRIDRRIILKANRIRPKSDELKNTPVIVTLSRESDRILVLKMAKKLKFSSKFASKEQFRKN</sequence>
<evidence type="ECO:0000313" key="1">
    <source>
        <dbReference type="EMBL" id="CAF0969447.1"/>
    </source>
</evidence>
<keyword evidence="2" id="KW-1185">Reference proteome</keyword>
<dbReference type="EMBL" id="CAJNOC010003138">
    <property type="protein sequence ID" value="CAF0969447.1"/>
    <property type="molecule type" value="Genomic_DNA"/>
</dbReference>
<accession>A0A814EHL4</accession>